<gene>
    <name evidence="1" type="ORF">LACBIDRAFT_311532</name>
</gene>
<dbReference type="EMBL" id="DS547094">
    <property type="protein sequence ID" value="EDR12287.1"/>
    <property type="molecule type" value="Genomic_DNA"/>
</dbReference>
<protein>
    <submittedName>
        <fullName evidence="1">Predicted protein</fullName>
    </submittedName>
</protein>
<name>B0CXM0_LACBS</name>
<proteinExistence type="predicted"/>
<organism evidence="2">
    <name type="scientific">Laccaria bicolor (strain S238N-H82 / ATCC MYA-4686)</name>
    <name type="common">Bicoloured deceiver</name>
    <name type="synonym">Laccaria laccata var. bicolor</name>
    <dbReference type="NCBI Taxonomy" id="486041"/>
    <lineage>
        <taxon>Eukaryota</taxon>
        <taxon>Fungi</taxon>
        <taxon>Dikarya</taxon>
        <taxon>Basidiomycota</taxon>
        <taxon>Agaricomycotina</taxon>
        <taxon>Agaricomycetes</taxon>
        <taxon>Agaricomycetidae</taxon>
        <taxon>Agaricales</taxon>
        <taxon>Agaricineae</taxon>
        <taxon>Hydnangiaceae</taxon>
        <taxon>Laccaria</taxon>
    </lineage>
</organism>
<dbReference type="GeneID" id="6072518"/>
<evidence type="ECO:0000313" key="1">
    <source>
        <dbReference type="EMBL" id="EDR12287.1"/>
    </source>
</evidence>
<sequence length="76" mass="9047">MISDSSNGLGFRISTRLRNSVDSRPLQLSTSTHWIHYARRSAISRGSGSWKYKWILQFWWRPGKVCELFEEHSREY</sequence>
<keyword evidence="2" id="KW-1185">Reference proteome</keyword>
<accession>B0CXM0</accession>
<dbReference type="RefSeq" id="XP_001876551.1">
    <property type="nucleotide sequence ID" value="XM_001876516.1"/>
</dbReference>
<dbReference type="AlphaFoldDB" id="B0CXM0"/>
<reference evidence="1 2" key="1">
    <citation type="journal article" date="2008" name="Nature">
        <title>The genome of Laccaria bicolor provides insights into mycorrhizal symbiosis.</title>
        <authorList>
            <person name="Martin F."/>
            <person name="Aerts A."/>
            <person name="Ahren D."/>
            <person name="Brun A."/>
            <person name="Danchin E.G.J."/>
            <person name="Duchaussoy F."/>
            <person name="Gibon J."/>
            <person name="Kohler A."/>
            <person name="Lindquist E."/>
            <person name="Pereda V."/>
            <person name="Salamov A."/>
            <person name="Shapiro H.J."/>
            <person name="Wuyts J."/>
            <person name="Blaudez D."/>
            <person name="Buee M."/>
            <person name="Brokstein P."/>
            <person name="Canbaeck B."/>
            <person name="Cohen D."/>
            <person name="Courty P.E."/>
            <person name="Coutinho P.M."/>
            <person name="Delaruelle C."/>
            <person name="Detter J.C."/>
            <person name="Deveau A."/>
            <person name="DiFazio S."/>
            <person name="Duplessis S."/>
            <person name="Fraissinet-Tachet L."/>
            <person name="Lucic E."/>
            <person name="Frey-Klett P."/>
            <person name="Fourrey C."/>
            <person name="Feussner I."/>
            <person name="Gay G."/>
            <person name="Grimwood J."/>
            <person name="Hoegger P.J."/>
            <person name="Jain P."/>
            <person name="Kilaru S."/>
            <person name="Labbe J."/>
            <person name="Lin Y.C."/>
            <person name="Legue V."/>
            <person name="Le Tacon F."/>
            <person name="Marmeisse R."/>
            <person name="Melayah D."/>
            <person name="Montanini B."/>
            <person name="Muratet M."/>
            <person name="Nehls U."/>
            <person name="Niculita-Hirzel H."/>
            <person name="Oudot-Le Secq M.P."/>
            <person name="Peter M."/>
            <person name="Quesneville H."/>
            <person name="Rajashekar B."/>
            <person name="Reich M."/>
            <person name="Rouhier N."/>
            <person name="Schmutz J."/>
            <person name="Yin T."/>
            <person name="Chalot M."/>
            <person name="Henrissat B."/>
            <person name="Kuees U."/>
            <person name="Lucas S."/>
            <person name="Van de Peer Y."/>
            <person name="Podila G.K."/>
            <person name="Polle A."/>
            <person name="Pukkila P.J."/>
            <person name="Richardson P.M."/>
            <person name="Rouze P."/>
            <person name="Sanders I.R."/>
            <person name="Stajich J.E."/>
            <person name="Tunlid A."/>
            <person name="Tuskan G."/>
            <person name="Grigoriev I.V."/>
        </authorList>
    </citation>
    <scope>NUCLEOTIDE SEQUENCE [LARGE SCALE GENOMIC DNA]</scope>
    <source>
        <strain evidence="2">S238N-H82 / ATCC MYA-4686</strain>
    </source>
</reference>
<dbReference type="HOGENOM" id="CLU_2654904_0_0_1"/>
<dbReference type="Proteomes" id="UP000001194">
    <property type="component" value="Unassembled WGS sequence"/>
</dbReference>
<evidence type="ECO:0000313" key="2">
    <source>
        <dbReference type="Proteomes" id="UP000001194"/>
    </source>
</evidence>
<dbReference type="InParanoid" id="B0CXM0"/>
<dbReference type="KEGG" id="lbc:LACBIDRAFT_311532"/>